<evidence type="ECO:0000256" key="11">
    <source>
        <dbReference type="ARBA" id="ARBA00022839"/>
    </source>
</evidence>
<dbReference type="GO" id="GO:0017108">
    <property type="term" value="F:5'-flap endonuclease activity"/>
    <property type="evidence" value="ECO:0007669"/>
    <property type="project" value="TreeGrafter"/>
</dbReference>
<dbReference type="Gene3D" id="3.40.50.1010">
    <property type="entry name" value="5'-nuclease"/>
    <property type="match status" value="1"/>
</dbReference>
<dbReference type="InParanoid" id="A0A6L2Q839"/>
<feature type="domain" description="XPG-I" evidence="19">
    <location>
        <begin position="138"/>
        <end position="211"/>
    </location>
</feature>
<evidence type="ECO:0000256" key="4">
    <source>
        <dbReference type="ARBA" id="ARBA00022553"/>
    </source>
</evidence>
<evidence type="ECO:0000256" key="7">
    <source>
        <dbReference type="ARBA" id="ARBA00022759"/>
    </source>
</evidence>
<dbReference type="GO" id="GO:0035312">
    <property type="term" value="F:5'-3' DNA exonuclease activity"/>
    <property type="evidence" value="ECO:0007669"/>
    <property type="project" value="UniProtKB-UniRule"/>
</dbReference>
<dbReference type="PANTHER" id="PTHR11081:SF8">
    <property type="entry name" value="EXONUCLEASE 1"/>
    <property type="match status" value="1"/>
</dbReference>
<dbReference type="SUPFAM" id="SSF47807">
    <property type="entry name" value="5' to 3' exonuclease, C-terminal subdomain"/>
    <property type="match status" value="1"/>
</dbReference>
<dbReference type="Pfam" id="PF00849">
    <property type="entry name" value="PseudoU_synth_2"/>
    <property type="match status" value="1"/>
</dbReference>
<comment type="cofactor">
    <cofactor evidence="17">
        <name>Mg(2+)</name>
        <dbReference type="ChEBI" id="CHEBI:18420"/>
    </cofactor>
    <text evidence="17">Binds 2 magnesium ions per subunit. They probably participate in the reaction catalyzed by the enzyme. May bind an additional third magnesium ion after substrate binding.</text>
</comment>
<organism evidence="21 22">
    <name type="scientific">Coptotermes formosanus</name>
    <name type="common">Formosan subterranean termite</name>
    <dbReference type="NCBI Taxonomy" id="36987"/>
    <lineage>
        <taxon>Eukaryota</taxon>
        <taxon>Metazoa</taxon>
        <taxon>Ecdysozoa</taxon>
        <taxon>Arthropoda</taxon>
        <taxon>Hexapoda</taxon>
        <taxon>Insecta</taxon>
        <taxon>Pterygota</taxon>
        <taxon>Neoptera</taxon>
        <taxon>Polyneoptera</taxon>
        <taxon>Dictyoptera</taxon>
        <taxon>Blattodea</taxon>
        <taxon>Blattoidea</taxon>
        <taxon>Termitoidae</taxon>
        <taxon>Rhinotermitidae</taxon>
        <taxon>Coptotermes</taxon>
    </lineage>
</organism>
<dbReference type="OrthoDB" id="26491at2759"/>
<evidence type="ECO:0000256" key="1">
    <source>
        <dbReference type="ARBA" id="ARBA00004123"/>
    </source>
</evidence>
<dbReference type="CDD" id="cd09857">
    <property type="entry name" value="PIN_EXO1"/>
    <property type="match status" value="1"/>
</dbReference>
<keyword evidence="11 17" id="KW-0269">Exonuclease</keyword>
<feature type="domain" description="XPG N-terminal" evidence="20">
    <location>
        <begin position="1"/>
        <end position="99"/>
    </location>
</feature>
<dbReference type="SUPFAM" id="SSF88723">
    <property type="entry name" value="PIN domain-like"/>
    <property type="match status" value="1"/>
</dbReference>
<evidence type="ECO:0000259" key="19">
    <source>
        <dbReference type="SMART" id="SM00484"/>
    </source>
</evidence>
<dbReference type="Gene3D" id="1.10.150.20">
    <property type="entry name" value="5' to 3' exonuclease, C-terminal subdomain"/>
    <property type="match status" value="1"/>
</dbReference>
<evidence type="ECO:0000313" key="21">
    <source>
        <dbReference type="EMBL" id="GFG39702.1"/>
    </source>
</evidence>
<dbReference type="InterPro" id="IPR020103">
    <property type="entry name" value="PsdUridine_synth_cat_dom_sf"/>
</dbReference>
<dbReference type="EC" id="3.1.-.-" evidence="17"/>
<keyword evidence="22" id="KW-1185">Reference proteome</keyword>
<accession>A0A6L2Q839</accession>
<dbReference type="Proteomes" id="UP000502823">
    <property type="component" value="Unassembled WGS sequence"/>
</dbReference>
<comment type="similarity">
    <text evidence="2 17">Belongs to the XPG/RAD2 endonuclease family. EXO1 subfamily.</text>
</comment>
<keyword evidence="12 17" id="KW-0460">Magnesium</keyword>
<keyword evidence="9 17" id="KW-0228">DNA excision</keyword>
<proteinExistence type="inferred from homology"/>
<evidence type="ECO:0000256" key="5">
    <source>
        <dbReference type="ARBA" id="ARBA00022722"/>
    </source>
</evidence>
<evidence type="ECO:0000256" key="16">
    <source>
        <dbReference type="ARBA" id="ARBA00023242"/>
    </source>
</evidence>
<dbReference type="CDD" id="cd02869">
    <property type="entry name" value="PseudoU_synth_RluA_like"/>
    <property type="match status" value="1"/>
</dbReference>
<dbReference type="EMBL" id="BLKM01000989">
    <property type="protein sequence ID" value="GFG39702.1"/>
    <property type="molecule type" value="Genomic_DNA"/>
</dbReference>
<keyword evidence="10 17" id="KW-0378">Hydrolase</keyword>
<evidence type="ECO:0000256" key="12">
    <source>
        <dbReference type="ARBA" id="ARBA00022842"/>
    </source>
</evidence>
<dbReference type="SUPFAM" id="SSF55120">
    <property type="entry name" value="Pseudouridine synthase"/>
    <property type="match status" value="1"/>
</dbReference>
<protein>
    <recommendedName>
        <fullName evidence="3 17">Exonuclease 1</fullName>
        <ecNumber evidence="17">3.1.-.-</ecNumber>
    </recommendedName>
</protein>
<dbReference type="GO" id="GO:0005634">
    <property type="term" value="C:nucleus"/>
    <property type="evidence" value="ECO:0007669"/>
    <property type="project" value="UniProtKB-SubCell"/>
</dbReference>
<evidence type="ECO:0000256" key="2">
    <source>
        <dbReference type="ARBA" id="ARBA00010563"/>
    </source>
</evidence>
<dbReference type="InterPro" id="IPR006145">
    <property type="entry name" value="PsdUridine_synth_RsuA/RluA"/>
</dbReference>
<comment type="function">
    <text evidence="17">5'-&gt;3' double-stranded DNA exonuclease which may also possess a cryptic 3'-&gt;5' double-stranded DNA exonuclease activity. Functions in DNA mismatch repair.</text>
</comment>
<keyword evidence="16 17" id="KW-0539">Nucleus</keyword>
<sequence>MGIQGLIPFLEKASRKVNIGQYAGCCVAIDAYCWLHKGAYSCVEKLARGESCDAYVHYCMKFVNMLLSHNIKPILVFDGQHLPAKAATEKKRRESRQSNRKRAAELLRAGRINEARNFLRRCIDITHEMALALMHECRRRNIDCIVAPYEADAQLAYLNLKNVAQIVVTEDSDLVLFGCTKILFKMDLAGNGLLVEQERLHLAMGMRPEKFSFDKFRYMCILSGCDYLPSLPGIGLSKACKFITRTMDTDIHRALSRLPSHLNMKSLTVSEDYRDAFLLADAAFRYQLVFDPLSCRQVHLNEPEDSEKVTAYAGKMLPSDIAYQLALGNLNPFTLEQVDNFNPHVPQNVKTNSWNQAPVAPHSSIWSQSYKVLSVCLRQDPRQVDRPSTKGKVLKRDVSLVTQPKRQHEDILDTRSDADLTSMYMGASVQEQPVKRRRSDSCDLDEAETEKENSPDTTPTKQGAPAAEQQASIECVTPAKQCSPKRLTSPVLTTGKNRRNPFFKQTHPNSPMKNLSSSSSPCATGFREQKFSALSKFGRLRWTDIDDKTVVQSRYFSRQKNSETKGMLGAVDKESEFSPKTSTLSQDVSCVLNGNDSTGLLDTKSHHDTDSPSKRNLVKSGTIECHKSGKTVTATCLLATLDVGGGHPTTDSATEECVSGCETSQSSTEKPSVVKSECSSGDKIKTSSVGMKSLSKSFSWSCNKLGFQKSKSITSLDRSAAVIKDFKNPFKKTDLSPRVGVTLQVTDRTTVMETSASSSLPLTVEEEKAVVDDPSPADSGLELGPLSSPNQDVTCYAASDDSLSVDSGFQSPSLSQFSHTQPLGFESKAEVCYRLGQSKSSSKQQSLLSMFGFQKKEGVHQLRQVHKHWTAQSHTSQYYILQFHGHDNASSYVPDFKKAARNAGRFAEGATAARHMPRQYGLATGKYLSKSTRAGIVDKVAGKCLVRLDNAHKGVNTPHININPKLTGIKDPHIPIPGSLVTGGEKATKALNAVGKFAVVAGVVIDGYRVGIRKFNINTSEEHSETFYSETKFHVRVDIYGFGHIWREWVSAVGREQLRKPLNIPAMKEVEILYKSQNFLVINKGHDIVINSDDPTVKVSLQLQLRKLFPDLVNPNLQHDFYFVHRLDYATSGIICIALNKKACSAATIVFSERKTKKYYVALVRGHVAGEIMDIYKPVGEDSQQKSGNHRMCTSSDPHCMFPRFAHTRLLVLQRGLYDQYPATKVLLRPVTGRRHQLRVHCADIGHTIVGDYTYSNKQDVLPYRMFLHAFRLVLLNSVEPLTVQTVDPFTSDIAANKWTPVETLNAIDNASFSKLDMEGDYC</sequence>
<reference evidence="22" key="1">
    <citation type="submission" date="2020-01" db="EMBL/GenBank/DDBJ databases">
        <title>Draft genome sequence of the Termite Coptotermes fromosanus.</title>
        <authorList>
            <person name="Itakura S."/>
            <person name="Yosikawa Y."/>
            <person name="Umezawa K."/>
        </authorList>
    </citation>
    <scope>NUCLEOTIDE SEQUENCE [LARGE SCALE GENOMIC DNA]</scope>
</reference>
<dbReference type="Pfam" id="PF00752">
    <property type="entry name" value="XPG_N"/>
    <property type="match status" value="1"/>
</dbReference>
<dbReference type="GO" id="GO:0003677">
    <property type="term" value="F:DNA binding"/>
    <property type="evidence" value="ECO:0007669"/>
    <property type="project" value="UniProtKB-UniRule"/>
</dbReference>
<dbReference type="InterPro" id="IPR019974">
    <property type="entry name" value="XPG_CS"/>
</dbReference>
<dbReference type="PRINTS" id="PR00853">
    <property type="entry name" value="XPGRADSUPER"/>
</dbReference>
<keyword evidence="7" id="KW-0255">Endonuclease</keyword>
<dbReference type="GO" id="GO:0003723">
    <property type="term" value="F:RNA binding"/>
    <property type="evidence" value="ECO:0007669"/>
    <property type="project" value="InterPro"/>
</dbReference>
<evidence type="ECO:0000259" key="20">
    <source>
        <dbReference type="SMART" id="SM00485"/>
    </source>
</evidence>
<keyword evidence="14 17" id="KW-0238">DNA-binding</keyword>
<dbReference type="GO" id="GO:0006310">
    <property type="term" value="P:DNA recombination"/>
    <property type="evidence" value="ECO:0007669"/>
    <property type="project" value="TreeGrafter"/>
</dbReference>
<dbReference type="InterPro" id="IPR006084">
    <property type="entry name" value="XPG/Rad2"/>
</dbReference>
<evidence type="ECO:0000256" key="3">
    <source>
        <dbReference type="ARBA" id="ARBA00020324"/>
    </source>
</evidence>
<dbReference type="InterPro" id="IPR008918">
    <property type="entry name" value="HhH2"/>
</dbReference>
<dbReference type="InterPro" id="IPR006086">
    <property type="entry name" value="XPG-I_dom"/>
</dbReference>
<dbReference type="GO" id="GO:0046872">
    <property type="term" value="F:metal ion binding"/>
    <property type="evidence" value="ECO:0007669"/>
    <property type="project" value="UniProtKB-UniRule"/>
</dbReference>
<evidence type="ECO:0000256" key="6">
    <source>
        <dbReference type="ARBA" id="ARBA00022723"/>
    </source>
</evidence>
<evidence type="ECO:0000256" key="9">
    <source>
        <dbReference type="ARBA" id="ARBA00022769"/>
    </source>
</evidence>
<dbReference type="PROSITE" id="PS00842">
    <property type="entry name" value="XPG_2"/>
    <property type="match status" value="1"/>
</dbReference>
<keyword evidence="13 17" id="KW-0267">Excision nuclease</keyword>
<dbReference type="PROSITE" id="PS00841">
    <property type="entry name" value="XPG_1"/>
    <property type="match status" value="1"/>
</dbReference>
<comment type="caution">
    <text evidence="21">The sequence shown here is derived from an EMBL/GenBank/DDBJ whole genome shotgun (WGS) entry which is preliminary data.</text>
</comment>
<dbReference type="CDD" id="cd09908">
    <property type="entry name" value="H3TH_EXO1"/>
    <property type="match status" value="1"/>
</dbReference>
<evidence type="ECO:0000256" key="13">
    <source>
        <dbReference type="ARBA" id="ARBA00022881"/>
    </source>
</evidence>
<dbReference type="InterPro" id="IPR036279">
    <property type="entry name" value="5-3_exonuclease_C_sf"/>
</dbReference>
<dbReference type="GO" id="GO:0006298">
    <property type="term" value="P:mismatch repair"/>
    <property type="evidence" value="ECO:0007669"/>
    <property type="project" value="TreeGrafter"/>
</dbReference>
<dbReference type="SMART" id="SM00485">
    <property type="entry name" value="XPGN"/>
    <property type="match status" value="1"/>
</dbReference>
<evidence type="ECO:0000256" key="10">
    <source>
        <dbReference type="ARBA" id="ARBA00022801"/>
    </source>
</evidence>
<dbReference type="SMART" id="SM00484">
    <property type="entry name" value="XPGI"/>
    <property type="match status" value="1"/>
</dbReference>
<feature type="region of interest" description="Disordered" evidence="18">
    <location>
        <begin position="485"/>
        <end position="521"/>
    </location>
</feature>
<feature type="region of interest" description="Disordered" evidence="18">
    <location>
        <begin position="424"/>
        <end position="470"/>
    </location>
</feature>
<evidence type="ECO:0000256" key="18">
    <source>
        <dbReference type="SAM" id="MobiDB-lite"/>
    </source>
</evidence>
<keyword evidence="8 17" id="KW-0227">DNA damage</keyword>
<feature type="compositionally biased region" description="Polar residues" evidence="18">
    <location>
        <begin position="506"/>
        <end position="515"/>
    </location>
</feature>
<dbReference type="FunFam" id="3.40.50.1010:FF:000002">
    <property type="entry name" value="Exonuclease 1, putative"/>
    <property type="match status" value="1"/>
</dbReference>
<keyword evidence="5 17" id="KW-0540">Nuclease</keyword>
<feature type="region of interest" description="Disordered" evidence="18">
    <location>
        <begin position="766"/>
        <end position="788"/>
    </location>
</feature>
<gene>
    <name evidence="21" type="ORF">Cfor_11107</name>
</gene>
<keyword evidence="15 17" id="KW-0234">DNA repair</keyword>
<name>A0A6L2Q839_COPFO</name>
<keyword evidence="6 17" id="KW-0479">Metal-binding</keyword>
<dbReference type="InterPro" id="IPR006085">
    <property type="entry name" value="XPG_DNA_repair_N"/>
</dbReference>
<comment type="subcellular location">
    <subcellularLocation>
        <location evidence="1 17">Nucleus</location>
    </subcellularLocation>
</comment>
<dbReference type="GO" id="GO:0001522">
    <property type="term" value="P:pseudouridine synthesis"/>
    <property type="evidence" value="ECO:0007669"/>
    <property type="project" value="InterPro"/>
</dbReference>
<evidence type="ECO:0000256" key="15">
    <source>
        <dbReference type="ARBA" id="ARBA00023204"/>
    </source>
</evidence>
<dbReference type="InterPro" id="IPR044752">
    <property type="entry name" value="PIN-like_EXO1"/>
</dbReference>
<dbReference type="GO" id="GO:0009982">
    <property type="term" value="F:pseudouridine synthase activity"/>
    <property type="evidence" value="ECO:0007669"/>
    <property type="project" value="InterPro"/>
</dbReference>
<evidence type="ECO:0000256" key="14">
    <source>
        <dbReference type="ARBA" id="ARBA00023125"/>
    </source>
</evidence>
<evidence type="ECO:0000256" key="8">
    <source>
        <dbReference type="ARBA" id="ARBA00022763"/>
    </source>
</evidence>
<dbReference type="InterPro" id="IPR037315">
    <property type="entry name" value="EXO1_H3TH"/>
</dbReference>
<evidence type="ECO:0000256" key="17">
    <source>
        <dbReference type="RuleBase" id="RU910737"/>
    </source>
</evidence>
<dbReference type="InterPro" id="IPR029060">
    <property type="entry name" value="PIN-like_dom_sf"/>
</dbReference>
<dbReference type="Pfam" id="PF00867">
    <property type="entry name" value="XPG_I"/>
    <property type="match status" value="1"/>
</dbReference>
<dbReference type="FunFam" id="1.10.150.20:FF:000011">
    <property type="entry name" value="exonuclease 1"/>
    <property type="match status" value="1"/>
</dbReference>
<dbReference type="SMART" id="SM00279">
    <property type="entry name" value="HhH2"/>
    <property type="match status" value="1"/>
</dbReference>
<evidence type="ECO:0000313" key="22">
    <source>
        <dbReference type="Proteomes" id="UP000502823"/>
    </source>
</evidence>
<dbReference type="PANTHER" id="PTHR11081">
    <property type="entry name" value="FLAP ENDONUCLEASE FAMILY MEMBER"/>
    <property type="match status" value="1"/>
</dbReference>
<keyword evidence="4" id="KW-0597">Phosphoprotein</keyword>
<dbReference type="Gene3D" id="3.30.2350.10">
    <property type="entry name" value="Pseudouridine synthase"/>
    <property type="match status" value="1"/>
</dbReference>